<comment type="similarity">
    <text evidence="1 3">Belongs to the thiolase-like superfamily. Beta-ketoacyl-ACP synthases family.</text>
</comment>
<dbReference type="InterPro" id="IPR014031">
    <property type="entry name" value="Ketoacyl_synth_C"/>
</dbReference>
<evidence type="ECO:0000313" key="5">
    <source>
        <dbReference type="EMBL" id="SDP37208.1"/>
    </source>
</evidence>
<evidence type="ECO:0000256" key="1">
    <source>
        <dbReference type="ARBA" id="ARBA00008467"/>
    </source>
</evidence>
<evidence type="ECO:0000313" key="6">
    <source>
        <dbReference type="Proteomes" id="UP000199691"/>
    </source>
</evidence>
<proteinExistence type="inferred from homology"/>
<dbReference type="RefSeq" id="WP_090099141.1">
    <property type="nucleotide sequence ID" value="NZ_FNIX01000007.1"/>
</dbReference>
<keyword evidence="6" id="KW-1185">Reference proteome</keyword>
<dbReference type="Gene3D" id="3.40.47.10">
    <property type="match status" value="1"/>
</dbReference>
<dbReference type="Pfam" id="PF02801">
    <property type="entry name" value="Ketoacyl-synt_C"/>
    <property type="match status" value="1"/>
</dbReference>
<reference evidence="6" key="1">
    <citation type="submission" date="2016-10" db="EMBL/GenBank/DDBJ databases">
        <authorList>
            <person name="Varghese N."/>
            <person name="Submissions S."/>
        </authorList>
    </citation>
    <scope>NUCLEOTIDE SEQUENCE [LARGE SCALE GENOMIC DNA]</scope>
    <source>
        <strain evidence="6">CGMCC 4.6609</strain>
    </source>
</reference>
<name>A0A1H0S7K2_9PSEU</name>
<dbReference type="SMART" id="SM00825">
    <property type="entry name" value="PKS_KS"/>
    <property type="match status" value="1"/>
</dbReference>
<dbReference type="InterPro" id="IPR020841">
    <property type="entry name" value="PKS_Beta-ketoAc_synthase_dom"/>
</dbReference>
<dbReference type="OrthoDB" id="9808669at2"/>
<dbReference type="InterPro" id="IPR014030">
    <property type="entry name" value="Ketoacyl_synth_N"/>
</dbReference>
<evidence type="ECO:0000259" key="4">
    <source>
        <dbReference type="PROSITE" id="PS52004"/>
    </source>
</evidence>
<dbReference type="GO" id="GO:0006633">
    <property type="term" value="P:fatty acid biosynthetic process"/>
    <property type="evidence" value="ECO:0007669"/>
    <property type="project" value="TreeGrafter"/>
</dbReference>
<dbReference type="InterPro" id="IPR016039">
    <property type="entry name" value="Thiolase-like"/>
</dbReference>
<dbReference type="Pfam" id="PF00109">
    <property type="entry name" value="ketoacyl-synt"/>
    <property type="match status" value="1"/>
</dbReference>
<organism evidence="5 6">
    <name type="scientific">Lentzea jiangxiensis</name>
    <dbReference type="NCBI Taxonomy" id="641025"/>
    <lineage>
        <taxon>Bacteria</taxon>
        <taxon>Bacillati</taxon>
        <taxon>Actinomycetota</taxon>
        <taxon>Actinomycetes</taxon>
        <taxon>Pseudonocardiales</taxon>
        <taxon>Pseudonocardiaceae</taxon>
        <taxon>Lentzea</taxon>
    </lineage>
</organism>
<dbReference type="AlphaFoldDB" id="A0A1H0S7K2"/>
<accession>A0A1H0S7K2</accession>
<dbReference type="GO" id="GO:0004315">
    <property type="term" value="F:3-oxoacyl-[acyl-carrier-protein] synthase activity"/>
    <property type="evidence" value="ECO:0007669"/>
    <property type="project" value="TreeGrafter"/>
</dbReference>
<feature type="domain" description="Ketosynthase family 3 (KS3)" evidence="4">
    <location>
        <begin position="1"/>
        <end position="400"/>
    </location>
</feature>
<dbReference type="PANTHER" id="PTHR11712:SF336">
    <property type="entry name" value="3-OXOACYL-[ACYL-CARRIER-PROTEIN] SYNTHASE, MITOCHONDRIAL"/>
    <property type="match status" value="1"/>
</dbReference>
<protein>
    <submittedName>
        <fullName evidence="5">Malonyl-ACP decarboxylase</fullName>
    </submittedName>
</protein>
<dbReference type="GO" id="GO:0005829">
    <property type="term" value="C:cytosol"/>
    <property type="evidence" value="ECO:0007669"/>
    <property type="project" value="TreeGrafter"/>
</dbReference>
<dbReference type="PANTHER" id="PTHR11712">
    <property type="entry name" value="POLYKETIDE SYNTHASE-RELATED"/>
    <property type="match status" value="1"/>
</dbReference>
<dbReference type="SUPFAM" id="SSF53901">
    <property type="entry name" value="Thiolase-like"/>
    <property type="match status" value="2"/>
</dbReference>
<keyword evidence="2 3" id="KW-0808">Transferase</keyword>
<dbReference type="InterPro" id="IPR000794">
    <property type="entry name" value="Beta-ketoacyl_synthase"/>
</dbReference>
<sequence length="409" mass="41915">MTASAARAAVAVRAATVLTPSLSSLDQLADVLLSDGDPPPAQRDWVGLLDDPDVHRLDAEDAARVRRVTRSSADPARTAAVVAVRCAREAGLAASELAGCALIVAGNNLAMDYQARTVLGEVQGTRRVRPTHAVAYQDTDTVGVVSELLGLRAEGWTVGAASASGAVAVIQAMRLLRAGDAQRCVVVAPAAELSSTETRALSTSGALHPGPEPVCRPFDDHREGFVPGPAAAAVVLELAGQTAQEPLALLLGAGQRLDARHGAAPDSAGQTEAMRAAMLAAGIEPADVGYLSAHATGSRVGDECEARAIAQVFGVGAGPLVNSTKAFLGHALTAAGLVELIATVVQLRHGRVHGNPNTSSPMPDVGGRLAGRTSSRLDRPVALTNSFGFSGINTSIALTTETIQTRDTR</sequence>
<dbReference type="PROSITE" id="PS52004">
    <property type="entry name" value="KS3_2"/>
    <property type="match status" value="1"/>
</dbReference>
<dbReference type="Proteomes" id="UP000199691">
    <property type="component" value="Unassembled WGS sequence"/>
</dbReference>
<gene>
    <name evidence="5" type="ORF">SAMN05421507_107250</name>
</gene>
<dbReference type="EMBL" id="FNIX01000007">
    <property type="protein sequence ID" value="SDP37208.1"/>
    <property type="molecule type" value="Genomic_DNA"/>
</dbReference>
<dbReference type="STRING" id="641025.SAMN05421507_107250"/>
<evidence type="ECO:0000256" key="2">
    <source>
        <dbReference type="ARBA" id="ARBA00022679"/>
    </source>
</evidence>
<evidence type="ECO:0000256" key="3">
    <source>
        <dbReference type="RuleBase" id="RU003694"/>
    </source>
</evidence>